<feature type="compositionally biased region" description="Basic residues" evidence="4">
    <location>
        <begin position="829"/>
        <end position="838"/>
    </location>
</feature>
<dbReference type="InterPro" id="IPR009057">
    <property type="entry name" value="Homeodomain-like_sf"/>
</dbReference>
<feature type="region of interest" description="Disordered" evidence="4">
    <location>
        <begin position="1012"/>
        <end position="1035"/>
    </location>
</feature>
<evidence type="ECO:0000256" key="2">
    <source>
        <dbReference type="ARBA" id="ARBA00023125"/>
    </source>
</evidence>
<feature type="compositionally biased region" description="Basic residues" evidence="4">
    <location>
        <begin position="1023"/>
        <end position="1035"/>
    </location>
</feature>
<feature type="compositionally biased region" description="Polar residues" evidence="4">
    <location>
        <begin position="370"/>
        <end position="380"/>
    </location>
</feature>
<dbReference type="PROSITE" id="PS51294">
    <property type="entry name" value="HTH_MYB"/>
    <property type="match status" value="2"/>
</dbReference>
<dbReference type="AlphaFoldDB" id="A0AAE0NBR1"/>
<dbReference type="GO" id="GO:0000976">
    <property type="term" value="F:transcription cis-regulatory region binding"/>
    <property type="evidence" value="ECO:0007669"/>
    <property type="project" value="TreeGrafter"/>
</dbReference>
<name>A0AAE0NBR1_9PEZI</name>
<dbReference type="SUPFAM" id="SSF46689">
    <property type="entry name" value="Homeodomain-like"/>
    <property type="match status" value="2"/>
</dbReference>
<comment type="subcellular location">
    <subcellularLocation>
        <location evidence="1">Nucleus</location>
    </subcellularLocation>
</comment>
<proteinExistence type="predicted"/>
<reference evidence="7" key="1">
    <citation type="journal article" date="2023" name="Mol. Phylogenet. Evol.">
        <title>Genome-scale phylogeny and comparative genomics of the fungal order Sordariales.</title>
        <authorList>
            <person name="Hensen N."/>
            <person name="Bonometti L."/>
            <person name="Westerberg I."/>
            <person name="Brannstrom I.O."/>
            <person name="Guillou S."/>
            <person name="Cros-Aarteil S."/>
            <person name="Calhoun S."/>
            <person name="Haridas S."/>
            <person name="Kuo A."/>
            <person name="Mondo S."/>
            <person name="Pangilinan J."/>
            <person name="Riley R."/>
            <person name="LaButti K."/>
            <person name="Andreopoulos B."/>
            <person name="Lipzen A."/>
            <person name="Chen C."/>
            <person name="Yan M."/>
            <person name="Daum C."/>
            <person name="Ng V."/>
            <person name="Clum A."/>
            <person name="Steindorff A."/>
            <person name="Ohm R.A."/>
            <person name="Martin F."/>
            <person name="Silar P."/>
            <person name="Natvig D.O."/>
            <person name="Lalanne C."/>
            <person name="Gautier V."/>
            <person name="Ament-Velasquez S.L."/>
            <person name="Kruys A."/>
            <person name="Hutchinson M.I."/>
            <person name="Powell A.J."/>
            <person name="Barry K."/>
            <person name="Miller A.N."/>
            <person name="Grigoriev I.V."/>
            <person name="Debuchy R."/>
            <person name="Gladieux P."/>
            <person name="Hiltunen Thoren M."/>
            <person name="Johannesson H."/>
        </authorList>
    </citation>
    <scope>NUCLEOTIDE SEQUENCE</scope>
    <source>
        <strain evidence="7">CBS 958.72</strain>
    </source>
</reference>
<accession>A0AAE0NBR1</accession>
<evidence type="ECO:0000256" key="1">
    <source>
        <dbReference type="ARBA" id="ARBA00004123"/>
    </source>
</evidence>
<feature type="compositionally biased region" description="Polar residues" evidence="4">
    <location>
        <begin position="388"/>
        <end position="408"/>
    </location>
</feature>
<evidence type="ECO:0000313" key="8">
    <source>
        <dbReference type="Proteomes" id="UP001287356"/>
    </source>
</evidence>
<keyword evidence="3" id="KW-0539">Nucleus</keyword>
<dbReference type="CDD" id="cd00167">
    <property type="entry name" value="SANT"/>
    <property type="match status" value="2"/>
</dbReference>
<dbReference type="GO" id="GO:0003700">
    <property type="term" value="F:DNA-binding transcription factor activity"/>
    <property type="evidence" value="ECO:0007669"/>
    <property type="project" value="TreeGrafter"/>
</dbReference>
<feature type="compositionally biased region" description="Basic and acidic residues" evidence="4">
    <location>
        <begin position="957"/>
        <end position="967"/>
    </location>
</feature>
<dbReference type="Proteomes" id="UP001287356">
    <property type="component" value="Unassembled WGS sequence"/>
</dbReference>
<feature type="region of interest" description="Disordered" evidence="4">
    <location>
        <begin position="809"/>
        <end position="986"/>
    </location>
</feature>
<dbReference type="SMART" id="SM00717">
    <property type="entry name" value="SANT"/>
    <property type="match status" value="2"/>
</dbReference>
<feature type="domain" description="Myb-like" evidence="5">
    <location>
        <begin position="643"/>
        <end position="706"/>
    </location>
</feature>
<feature type="compositionally biased region" description="Low complexity" evidence="4">
    <location>
        <begin position="105"/>
        <end position="115"/>
    </location>
</feature>
<feature type="compositionally biased region" description="Basic and acidic residues" evidence="4">
    <location>
        <begin position="854"/>
        <end position="867"/>
    </location>
</feature>
<dbReference type="InterPro" id="IPR001005">
    <property type="entry name" value="SANT/Myb"/>
</dbReference>
<feature type="region of interest" description="Disordered" evidence="4">
    <location>
        <begin position="222"/>
        <end position="515"/>
    </location>
</feature>
<evidence type="ECO:0000259" key="5">
    <source>
        <dbReference type="PROSITE" id="PS50090"/>
    </source>
</evidence>
<evidence type="ECO:0000259" key="6">
    <source>
        <dbReference type="PROSITE" id="PS51294"/>
    </source>
</evidence>
<feature type="compositionally biased region" description="Polar residues" evidence="4">
    <location>
        <begin position="53"/>
        <end position="77"/>
    </location>
</feature>
<evidence type="ECO:0000256" key="4">
    <source>
        <dbReference type="SAM" id="MobiDB-lite"/>
    </source>
</evidence>
<evidence type="ECO:0000313" key="7">
    <source>
        <dbReference type="EMBL" id="KAK3376784.1"/>
    </source>
</evidence>
<sequence>MSVGYGSGSEAPGRSVGSLSPLPRYDHPMNIEEDEDGLPRFSSTMPVMGGRGTQNATDMFESSTQPSKSLGKQSRPLTQLDLLSPKKIRSIKLHNSSNKTENADDFGFPDGPLDPSETSGKKKKKKKRVLLFPNSIATRSPSIAARSPSIAARSPSITAHSPLIPPDSPLITDSVGRKKRKRSMKGKELAVDSADEPIYDAHQFLDPPKKKRMSLLQDYEAALNSAGDQTHDADQTLGHPRSSGKKNRAGENPSSHKKRKASPPLHDVVNLSGPESPGGSHESPLTVRHQRRRQDLPEQPIETASNSLPATPLESVPSVVEEEEQIESELGETESRVSKSDAGRSVDLNDVDDDGDHPLPMEASPELATTEASQLPTSANDDSDSGDEAQSNTPTVTIPSFSAATSAPNHHEDDQEIPTSSAKTPGSRRETKRKPKTPFFCRDDSNDDKENPKASAELPPDETVVEPVKSRAKKPRIHLTVGTPSRKSQTRSERKPQTQSEQKTQTRSGALSPAEAARVTAAVEAVRDINGLTQVAMNDIIHSNIKSSTSNKPMHQQLWECVVEACPSQPRRKLIKWCRQQFHNFVARATWTPDQDEELLGLIKIHGTKWTKLGSMINRYPLDIRDRYRNYLVCHGFARTDFWSEQEEERLEDAVYEAIRQIREDLADNLATPNDPVSLVNWQKISEAMGRTRTRLQCREKWKRLRANDGNTVTGFESGTNWRSEKARRDLKKITRRQKLDLLHAIRDSGVVKDSKIPWKEIVDETFGGEFERQALLIAWGRLRQAVPESGSKTTHDCATHLSALYESGGDVDGDKAESSDQPETPVKGKAKKGKKTARSPAKASTRPQAKPPAETRRNAKRGRDVRSSPPASEIEESANEEDVKMRDDASPQSVSSLFSDAAQDGESENQPENQSEREGSIDLGTDPQPIKTRTKAAKITYGKHNGEVVLGKRRHGESPHDGDTGGRAKKRKARAITEAGGSRVDEGDNVVESLSIVSSDVGDMDDIIPSGLFVAGDANTKGQRRATRSGARRL</sequence>
<dbReference type="PROSITE" id="PS50090">
    <property type="entry name" value="MYB_LIKE"/>
    <property type="match status" value="2"/>
</dbReference>
<feature type="region of interest" description="Disordered" evidence="4">
    <location>
        <begin position="1"/>
        <end position="208"/>
    </location>
</feature>
<dbReference type="EMBL" id="JAULSN010000003">
    <property type="protein sequence ID" value="KAK3376784.1"/>
    <property type="molecule type" value="Genomic_DNA"/>
</dbReference>
<feature type="compositionally biased region" description="Basic and acidic residues" evidence="4">
    <location>
        <begin position="333"/>
        <end position="344"/>
    </location>
</feature>
<dbReference type="PANTHER" id="PTHR46380:SF2">
    <property type="entry name" value="CYCLIN-D-BINDING MYB-LIKE TRANSCRIPTION FACTOR 1"/>
    <property type="match status" value="1"/>
</dbReference>
<evidence type="ECO:0008006" key="9">
    <source>
        <dbReference type="Google" id="ProtNLM"/>
    </source>
</evidence>
<organism evidence="7 8">
    <name type="scientific">Lasiosphaeria ovina</name>
    <dbReference type="NCBI Taxonomy" id="92902"/>
    <lineage>
        <taxon>Eukaryota</taxon>
        <taxon>Fungi</taxon>
        <taxon>Dikarya</taxon>
        <taxon>Ascomycota</taxon>
        <taxon>Pezizomycotina</taxon>
        <taxon>Sordariomycetes</taxon>
        <taxon>Sordariomycetidae</taxon>
        <taxon>Sordariales</taxon>
        <taxon>Lasiosphaeriaceae</taxon>
        <taxon>Lasiosphaeria</taxon>
    </lineage>
</organism>
<feature type="domain" description="Myb-like" evidence="5">
    <location>
        <begin position="583"/>
        <end position="632"/>
    </location>
</feature>
<feature type="compositionally biased region" description="Acidic residues" evidence="4">
    <location>
        <begin position="320"/>
        <end position="332"/>
    </location>
</feature>
<feature type="compositionally biased region" description="Low complexity" evidence="4">
    <location>
        <begin position="272"/>
        <end position="284"/>
    </location>
</feature>
<feature type="compositionally biased region" description="Basic and acidic residues" evidence="4">
    <location>
        <begin position="441"/>
        <end position="452"/>
    </location>
</feature>
<reference evidence="7" key="2">
    <citation type="submission" date="2023-06" db="EMBL/GenBank/DDBJ databases">
        <authorList>
            <consortium name="Lawrence Berkeley National Laboratory"/>
            <person name="Haridas S."/>
            <person name="Hensen N."/>
            <person name="Bonometti L."/>
            <person name="Westerberg I."/>
            <person name="Brannstrom I.O."/>
            <person name="Guillou S."/>
            <person name="Cros-Aarteil S."/>
            <person name="Calhoun S."/>
            <person name="Kuo A."/>
            <person name="Mondo S."/>
            <person name="Pangilinan J."/>
            <person name="Riley R."/>
            <person name="Labutti K."/>
            <person name="Andreopoulos B."/>
            <person name="Lipzen A."/>
            <person name="Chen C."/>
            <person name="Yanf M."/>
            <person name="Daum C."/>
            <person name="Ng V."/>
            <person name="Clum A."/>
            <person name="Steindorff A."/>
            <person name="Ohm R."/>
            <person name="Martin F."/>
            <person name="Silar P."/>
            <person name="Natvig D."/>
            <person name="Lalanne C."/>
            <person name="Gautier V."/>
            <person name="Ament-Velasquez S.L."/>
            <person name="Kruys A."/>
            <person name="Hutchinson M.I."/>
            <person name="Powell A.J."/>
            <person name="Barry K."/>
            <person name="Miller A.N."/>
            <person name="Grigoriev I.V."/>
            <person name="Debuchy R."/>
            <person name="Gladieux P."/>
            <person name="Thoren M.H."/>
            <person name="Johannesson H."/>
        </authorList>
    </citation>
    <scope>NUCLEOTIDE SEQUENCE</scope>
    <source>
        <strain evidence="7">CBS 958.72</strain>
    </source>
</reference>
<feature type="domain" description="HTH myb-type" evidence="6">
    <location>
        <begin position="681"/>
        <end position="710"/>
    </location>
</feature>
<gene>
    <name evidence="7" type="ORF">B0T24DRAFT_229458</name>
</gene>
<dbReference type="PANTHER" id="PTHR46380">
    <property type="entry name" value="CYCLIN-D-BINDING MYB-LIKE TRANSCRIPTION FACTOR 1"/>
    <property type="match status" value="1"/>
</dbReference>
<feature type="domain" description="HTH myb-type" evidence="6">
    <location>
        <begin position="583"/>
        <end position="632"/>
    </location>
</feature>
<protein>
    <recommendedName>
        <fullName evidence="9">Myb transcription factor</fullName>
    </recommendedName>
</protein>
<dbReference type="InterPro" id="IPR051651">
    <property type="entry name" value="DMTF1_DNA-bind_reg"/>
</dbReference>
<comment type="caution">
    <text evidence="7">The sequence shown here is derived from an EMBL/GenBank/DDBJ whole genome shotgun (WGS) entry which is preliminary data.</text>
</comment>
<dbReference type="Pfam" id="PF13921">
    <property type="entry name" value="Myb_DNA-bind_6"/>
    <property type="match status" value="1"/>
</dbReference>
<feature type="compositionally biased region" description="Polar residues" evidence="4">
    <location>
        <begin position="497"/>
        <end position="509"/>
    </location>
</feature>
<keyword evidence="2" id="KW-0238">DNA-binding</keyword>
<evidence type="ECO:0000256" key="3">
    <source>
        <dbReference type="ARBA" id="ARBA00023242"/>
    </source>
</evidence>
<keyword evidence="8" id="KW-1185">Reference proteome</keyword>
<dbReference type="InterPro" id="IPR017930">
    <property type="entry name" value="Myb_dom"/>
</dbReference>
<dbReference type="GO" id="GO:0005634">
    <property type="term" value="C:nucleus"/>
    <property type="evidence" value="ECO:0007669"/>
    <property type="project" value="UniProtKB-SubCell"/>
</dbReference>
<dbReference type="Gene3D" id="1.10.10.60">
    <property type="entry name" value="Homeodomain-like"/>
    <property type="match status" value="2"/>
</dbReference>
<feature type="compositionally biased region" description="Low complexity" evidence="4">
    <location>
        <begin position="135"/>
        <end position="159"/>
    </location>
</feature>